<keyword evidence="2" id="KW-1185">Reference proteome</keyword>
<gene>
    <name evidence="1" type="ORF">E3O65_14440</name>
</gene>
<protein>
    <submittedName>
        <fullName evidence="1">Uncharacterized protein</fullName>
    </submittedName>
</protein>
<dbReference type="Proteomes" id="UP000298355">
    <property type="component" value="Unassembled WGS sequence"/>
</dbReference>
<reference evidence="1 2" key="1">
    <citation type="submission" date="2019-03" db="EMBL/GenBank/DDBJ databases">
        <title>Genomics of glacier-inhabiting Cryobacterium strains.</title>
        <authorList>
            <person name="Liu Q."/>
            <person name="Xin Y.-H."/>
        </authorList>
    </citation>
    <scope>NUCLEOTIDE SEQUENCE [LARGE SCALE GENOMIC DNA]</scope>
    <source>
        <strain evidence="1 2">TMT4-23</strain>
    </source>
</reference>
<sequence>MKLATETLGCDFYTVANMFATPVRDTVQLARIGSTADGWIKARGYLEACVDQPEITDALLAFGVVPPTGSARLHFKDQADWIQEKLLTRGIRTWMVGGRPAHPSRWQRETHRLMPGVDFRIALAHLLTESSSTD</sequence>
<evidence type="ECO:0000313" key="1">
    <source>
        <dbReference type="EMBL" id="TFC95691.1"/>
    </source>
</evidence>
<dbReference type="RefSeq" id="WP_134364432.1">
    <property type="nucleotide sequence ID" value="NZ_SOGJ01000032.1"/>
</dbReference>
<accession>A0ABY2IVQ1</accession>
<proteinExistence type="predicted"/>
<name>A0ABY2IVQ1_9MICO</name>
<organism evidence="1 2">
    <name type="scientific">Cryobacterium breve</name>
    <dbReference type="NCBI Taxonomy" id="1259258"/>
    <lineage>
        <taxon>Bacteria</taxon>
        <taxon>Bacillati</taxon>
        <taxon>Actinomycetota</taxon>
        <taxon>Actinomycetes</taxon>
        <taxon>Micrococcales</taxon>
        <taxon>Microbacteriaceae</taxon>
        <taxon>Cryobacterium</taxon>
    </lineage>
</organism>
<dbReference type="EMBL" id="SOGJ01000032">
    <property type="protein sequence ID" value="TFC95691.1"/>
    <property type="molecule type" value="Genomic_DNA"/>
</dbReference>
<comment type="caution">
    <text evidence="1">The sequence shown here is derived from an EMBL/GenBank/DDBJ whole genome shotgun (WGS) entry which is preliminary data.</text>
</comment>
<evidence type="ECO:0000313" key="2">
    <source>
        <dbReference type="Proteomes" id="UP000298355"/>
    </source>
</evidence>